<sequence>MLHKLDFIVEKHKNKIKYNKALIKINIMLIPGKKISGNQGQGSVAILNKIKLGKLEIYG</sequence>
<dbReference type="Proteomes" id="UP000190816">
    <property type="component" value="Unassembled WGS sequence"/>
</dbReference>
<organism evidence="1 2">
    <name type="scientific">Elizabethkingia ursingii</name>
    <dbReference type="NCBI Taxonomy" id="1756150"/>
    <lineage>
        <taxon>Bacteria</taxon>
        <taxon>Pseudomonadati</taxon>
        <taxon>Bacteroidota</taxon>
        <taxon>Flavobacteriia</taxon>
        <taxon>Flavobacteriales</taxon>
        <taxon>Weeksellaceae</taxon>
        <taxon>Elizabethkingia</taxon>
    </lineage>
</organism>
<dbReference type="AlphaFoldDB" id="A0AAJ3TQP4"/>
<gene>
    <name evidence="1" type="ORF">BAY32_16045</name>
</gene>
<evidence type="ECO:0000313" key="2">
    <source>
        <dbReference type="Proteomes" id="UP000190816"/>
    </source>
</evidence>
<protein>
    <submittedName>
        <fullName evidence="1">Uncharacterized protein</fullName>
    </submittedName>
</protein>
<proteinExistence type="predicted"/>
<reference evidence="1 2" key="1">
    <citation type="submission" date="2016-06" db="EMBL/GenBank/DDBJ databases">
        <authorList>
            <person name="Nicholson A.C."/>
        </authorList>
    </citation>
    <scope>NUCLEOTIDE SEQUENCE [LARGE SCALE GENOMIC DNA]</scope>
    <source>
        <strain evidence="1 2">G4123</strain>
    </source>
</reference>
<comment type="caution">
    <text evidence="1">The sequence shown here is derived from an EMBL/GenBank/DDBJ whole genome shotgun (WGS) entry which is preliminary data.</text>
</comment>
<accession>A0AAJ3TQP4</accession>
<evidence type="ECO:0000313" key="1">
    <source>
        <dbReference type="EMBL" id="OPB80529.1"/>
    </source>
</evidence>
<dbReference type="EMBL" id="MAIC01000003">
    <property type="protein sequence ID" value="OPB80529.1"/>
    <property type="molecule type" value="Genomic_DNA"/>
</dbReference>
<name>A0AAJ3TQP4_9FLAO</name>